<reference evidence="1 2" key="1">
    <citation type="journal article" date="2009" name="Infect. Immun.">
        <title>Comparative genomics reveal extensive transposon-mediated genomic plasticity and diversity among potential effector proteins within the genus Coxiella.</title>
        <authorList>
            <person name="Beare P.A."/>
            <person name="Unsworth N."/>
            <person name="Andoh M."/>
            <person name="Voth D.E."/>
            <person name="Omsland A."/>
            <person name="Gilk S.D."/>
            <person name="Williams K.P."/>
            <person name="Sobral B.W."/>
            <person name="Kupko J.J.III."/>
            <person name="Porcella S.F."/>
            <person name="Samuel J.E."/>
            <person name="Heinzen R.A."/>
        </authorList>
    </citation>
    <scope>NUCLEOTIDE SEQUENCE [LARGE SCALE GENOMIC DNA]</scope>
    <source>
        <strain evidence="1 2">Dugway 5J108-111</strain>
    </source>
</reference>
<organism evidence="1 2">
    <name type="scientific">Coxiella burnetii (strain Dugway 5J108-111)</name>
    <dbReference type="NCBI Taxonomy" id="434922"/>
    <lineage>
        <taxon>Bacteria</taxon>
        <taxon>Pseudomonadati</taxon>
        <taxon>Pseudomonadota</taxon>
        <taxon>Gammaproteobacteria</taxon>
        <taxon>Legionellales</taxon>
        <taxon>Coxiellaceae</taxon>
        <taxon>Coxiella</taxon>
    </lineage>
</organism>
<accession>A9KCV3</accession>
<dbReference type="Proteomes" id="UP000008555">
    <property type="component" value="Chromosome"/>
</dbReference>
<evidence type="ECO:0000313" key="1">
    <source>
        <dbReference type="EMBL" id="ABS77074.1"/>
    </source>
</evidence>
<dbReference type="EMBL" id="CP000733">
    <property type="protein sequence ID" value="ABS77074.1"/>
    <property type="molecule type" value="Genomic_DNA"/>
</dbReference>
<gene>
    <name evidence="1" type="ordered locus">CBUD_1559</name>
</gene>
<dbReference type="KEGG" id="cbd:CBUD_1559"/>
<evidence type="ECO:0000313" key="2">
    <source>
        <dbReference type="Proteomes" id="UP000008555"/>
    </source>
</evidence>
<dbReference type="AlphaFoldDB" id="A9KCV3"/>
<protein>
    <submittedName>
        <fullName evidence="1">Uncharacterized protein</fullName>
    </submittedName>
</protein>
<dbReference type="RefSeq" id="WP_005771211.1">
    <property type="nucleotide sequence ID" value="NC_009727.1"/>
</dbReference>
<sequence length="38" mass="4551">MWRWGEVVQWLYRHRLIKDKKTLEAAQFIGHANAVLGE</sequence>
<proteinExistence type="predicted"/>
<name>A9KCV3_COXBN</name>
<dbReference type="HOGENOM" id="CLU_3326977_0_0_6"/>